<dbReference type="SUPFAM" id="SSF50978">
    <property type="entry name" value="WD40 repeat-like"/>
    <property type="match status" value="1"/>
</dbReference>
<evidence type="ECO:0000256" key="1">
    <source>
        <dbReference type="ARBA" id="ARBA00022574"/>
    </source>
</evidence>
<feature type="compositionally biased region" description="Low complexity" evidence="4">
    <location>
        <begin position="165"/>
        <end position="175"/>
    </location>
</feature>
<dbReference type="STRING" id="240176.A8NZ21"/>
<feature type="region of interest" description="Disordered" evidence="4">
    <location>
        <begin position="121"/>
        <end position="210"/>
    </location>
</feature>
<keyword evidence="2" id="KW-0677">Repeat</keyword>
<feature type="compositionally biased region" description="Polar residues" evidence="4">
    <location>
        <begin position="182"/>
        <end position="191"/>
    </location>
</feature>
<accession>A8NZ21</accession>
<gene>
    <name evidence="5" type="ORF">CC1G_08137</name>
</gene>
<keyword evidence="6" id="KW-1185">Reference proteome</keyword>
<protein>
    <submittedName>
        <fullName evidence="5">Uncharacterized protein</fullName>
    </submittedName>
</protein>
<reference evidence="5 6" key="1">
    <citation type="journal article" date="2010" name="Proc. Natl. Acad. Sci. U.S.A.">
        <title>Insights into evolution of multicellular fungi from the assembled chromosomes of the mushroom Coprinopsis cinerea (Coprinus cinereus).</title>
        <authorList>
            <person name="Stajich J.E."/>
            <person name="Wilke S.K."/>
            <person name="Ahren D."/>
            <person name="Au C.H."/>
            <person name="Birren B.W."/>
            <person name="Borodovsky M."/>
            <person name="Burns C."/>
            <person name="Canback B."/>
            <person name="Casselton L.A."/>
            <person name="Cheng C.K."/>
            <person name="Deng J."/>
            <person name="Dietrich F.S."/>
            <person name="Fargo D.C."/>
            <person name="Farman M.L."/>
            <person name="Gathman A.C."/>
            <person name="Goldberg J."/>
            <person name="Guigo R."/>
            <person name="Hoegger P.J."/>
            <person name="Hooker J.B."/>
            <person name="Huggins A."/>
            <person name="James T.Y."/>
            <person name="Kamada T."/>
            <person name="Kilaru S."/>
            <person name="Kodira C."/>
            <person name="Kues U."/>
            <person name="Kupfer D."/>
            <person name="Kwan H.S."/>
            <person name="Lomsadze A."/>
            <person name="Li W."/>
            <person name="Lilly W.W."/>
            <person name="Ma L.J."/>
            <person name="Mackey A.J."/>
            <person name="Manning G."/>
            <person name="Martin F."/>
            <person name="Muraguchi H."/>
            <person name="Natvig D.O."/>
            <person name="Palmerini H."/>
            <person name="Ramesh M.A."/>
            <person name="Rehmeyer C.J."/>
            <person name="Roe B.A."/>
            <person name="Shenoy N."/>
            <person name="Stanke M."/>
            <person name="Ter-Hovhannisyan V."/>
            <person name="Tunlid A."/>
            <person name="Velagapudi R."/>
            <person name="Vision T.J."/>
            <person name="Zeng Q."/>
            <person name="Zolan M.E."/>
            <person name="Pukkila P.J."/>
        </authorList>
    </citation>
    <scope>NUCLEOTIDE SEQUENCE [LARGE SCALE GENOMIC DNA]</scope>
    <source>
        <strain evidence="6">Okayama-7 / 130 / ATCC MYA-4618 / FGSC 9003</strain>
    </source>
</reference>
<comment type="similarity">
    <text evidence="3">Belongs to the THOC3 family.</text>
</comment>
<dbReference type="InParanoid" id="A8NZ21"/>
<organism evidence="5 6">
    <name type="scientific">Coprinopsis cinerea (strain Okayama-7 / 130 / ATCC MYA-4618 / FGSC 9003)</name>
    <name type="common">Inky cap fungus</name>
    <name type="synonym">Hormographiella aspergillata</name>
    <dbReference type="NCBI Taxonomy" id="240176"/>
    <lineage>
        <taxon>Eukaryota</taxon>
        <taxon>Fungi</taxon>
        <taxon>Dikarya</taxon>
        <taxon>Basidiomycota</taxon>
        <taxon>Agaricomycotina</taxon>
        <taxon>Agaricomycetes</taxon>
        <taxon>Agaricomycetidae</taxon>
        <taxon>Agaricales</taxon>
        <taxon>Agaricineae</taxon>
        <taxon>Psathyrellaceae</taxon>
        <taxon>Coprinopsis</taxon>
    </lineage>
</organism>
<dbReference type="PANTHER" id="PTHR22839:SF0">
    <property type="entry name" value="THO COMPLEX SUBUNIT 3"/>
    <property type="match status" value="1"/>
</dbReference>
<dbReference type="PANTHER" id="PTHR22839">
    <property type="entry name" value="THO COMPLEX SUBUNIT 3 THO3"/>
    <property type="match status" value="1"/>
</dbReference>
<dbReference type="EMBL" id="AACS02000005">
    <property type="protein sequence ID" value="EAU84207.2"/>
    <property type="molecule type" value="Genomic_DNA"/>
</dbReference>
<dbReference type="InterPro" id="IPR015943">
    <property type="entry name" value="WD40/YVTN_repeat-like_dom_sf"/>
</dbReference>
<dbReference type="GO" id="GO:0000445">
    <property type="term" value="C:THO complex part of transcription export complex"/>
    <property type="evidence" value="ECO:0007669"/>
    <property type="project" value="TreeGrafter"/>
</dbReference>
<dbReference type="GeneID" id="6014126"/>
<dbReference type="GO" id="GO:0006406">
    <property type="term" value="P:mRNA export from nucleus"/>
    <property type="evidence" value="ECO:0007669"/>
    <property type="project" value="InterPro"/>
</dbReference>
<evidence type="ECO:0000256" key="4">
    <source>
        <dbReference type="SAM" id="MobiDB-lite"/>
    </source>
</evidence>
<dbReference type="HOGENOM" id="CLU_743970_0_0_1"/>
<dbReference type="InterPro" id="IPR036322">
    <property type="entry name" value="WD40_repeat_dom_sf"/>
</dbReference>
<dbReference type="Proteomes" id="UP000001861">
    <property type="component" value="Unassembled WGS sequence"/>
</dbReference>
<proteinExistence type="inferred from homology"/>
<sequence length="372" mass="40952">MANDDYVDVYSGAHSDDIDHISWNPTHPELFCTSSQRDRRIVFWDARPYHKTSASPSYNSQYPTESRHIQSVPLKFTPSETCYSPNGRHLLCASPNKHTYFLELTRGPDETKETWKCREVPPAAPAATQHSQSQSQNQNQEQPASNNNSNANANGMPAPAPTVPAAPAIPTGPAAMRDREASTSVSGPTQNQSQSQSQQPQPQPGTLLSIPGVTGIFNHTGDGVVTSYPYLNTIFLFDYPACQPFGDEFGQLPAHVGGCAAFALDPRGTHAINKLSFSHDGEYLAIASDGPYIDIKHANLFTESQRWDRACQSPGTPRDTSSPTVDRLNLVKEDLRLRLLLVLLECLIKGAHVRGMEVRMRWSVTSSYLPIH</sequence>
<dbReference type="KEGG" id="cci:CC1G_08137"/>
<dbReference type="Pfam" id="PF00400">
    <property type="entry name" value="WD40"/>
    <property type="match status" value="1"/>
</dbReference>
<dbReference type="AlphaFoldDB" id="A8NZ21"/>
<dbReference type="InterPro" id="IPR040132">
    <property type="entry name" value="Tex1/THOC3"/>
</dbReference>
<evidence type="ECO:0000256" key="3">
    <source>
        <dbReference type="ARBA" id="ARBA00046343"/>
    </source>
</evidence>
<evidence type="ECO:0000313" key="5">
    <source>
        <dbReference type="EMBL" id="EAU84207.2"/>
    </source>
</evidence>
<feature type="compositionally biased region" description="Low complexity" evidence="4">
    <location>
        <begin position="125"/>
        <end position="157"/>
    </location>
</feature>
<evidence type="ECO:0000313" key="6">
    <source>
        <dbReference type="Proteomes" id="UP000001861"/>
    </source>
</evidence>
<dbReference type="Gene3D" id="2.130.10.10">
    <property type="entry name" value="YVTN repeat-like/Quinoprotein amine dehydrogenase"/>
    <property type="match status" value="1"/>
</dbReference>
<name>A8NZ21_COPC7</name>
<dbReference type="InterPro" id="IPR001680">
    <property type="entry name" value="WD40_rpt"/>
</dbReference>
<dbReference type="RefSeq" id="XP_001837583.2">
    <property type="nucleotide sequence ID" value="XM_001837531.2"/>
</dbReference>
<dbReference type="OrthoDB" id="340259at2759"/>
<dbReference type="VEuPathDB" id="FungiDB:CC1G_08137"/>
<evidence type="ECO:0000256" key="2">
    <source>
        <dbReference type="ARBA" id="ARBA00022737"/>
    </source>
</evidence>
<comment type="caution">
    <text evidence="5">The sequence shown here is derived from an EMBL/GenBank/DDBJ whole genome shotgun (WGS) entry which is preliminary data.</text>
</comment>
<dbReference type="eggNOG" id="KOG1407">
    <property type="taxonomic scope" value="Eukaryota"/>
</dbReference>
<keyword evidence="1" id="KW-0853">WD repeat</keyword>